<evidence type="ECO:0000313" key="2">
    <source>
        <dbReference type="WBParaSite" id="ES5_v2.g24145.t1"/>
    </source>
</evidence>
<protein>
    <submittedName>
        <fullName evidence="2">Potassium channel domain-containing protein</fullName>
    </submittedName>
</protein>
<evidence type="ECO:0000313" key="1">
    <source>
        <dbReference type="Proteomes" id="UP000887579"/>
    </source>
</evidence>
<organism evidence="1 2">
    <name type="scientific">Panagrolaimus sp. ES5</name>
    <dbReference type="NCBI Taxonomy" id="591445"/>
    <lineage>
        <taxon>Eukaryota</taxon>
        <taxon>Metazoa</taxon>
        <taxon>Ecdysozoa</taxon>
        <taxon>Nematoda</taxon>
        <taxon>Chromadorea</taxon>
        <taxon>Rhabditida</taxon>
        <taxon>Tylenchina</taxon>
        <taxon>Panagrolaimomorpha</taxon>
        <taxon>Panagrolaimoidea</taxon>
        <taxon>Panagrolaimidae</taxon>
        <taxon>Panagrolaimus</taxon>
    </lineage>
</organism>
<dbReference type="Proteomes" id="UP000887579">
    <property type="component" value="Unplaced"/>
</dbReference>
<sequence>MMMEVGGGGYELVSETTHDSQIDTSKSVNLSLFGRFVKFVKIAIPHLLLYLLISGYLVVGASMFAALEDDYDREKRIKKLNEIQKVYENIAAEMGDYCSTPAQQEALYKSLGRISTFMEDREFILSPNKVPNVDELLPPTWDRSSSFLFALSILTTTGYGYANPESGFGQCIAMIYGMIGIPLMMLTSYAFCNRLFGITKNSKLVTKVETRAIKVLKERRRLFFTIIANPEAKKSYRSWRGKNKDKNLLKSPIEESIPSLSSPPTSPKSPPPAPPVASATSSSETPKKRLPLSVNATVLLLFCMLGGLVYRAAGKEKAFIEGFFITFNLVANLTMSEMPHDLSNIFTMFYIAFFVIFGVAVLSMCADLAASELKWFFLKIHYFGRKINWKRKNAKKEQMEVEVKELLKIINQIRAKYPNKEQITPVDILEYMQELNGKTDSQYYITQHRRDTIAFMPRSIEALKFADDMDNDDVSQKQSVVIVLPDIDSEKASLLEMM</sequence>
<name>A0AC34G339_9BILA</name>
<proteinExistence type="predicted"/>
<reference evidence="2" key="1">
    <citation type="submission" date="2022-11" db="UniProtKB">
        <authorList>
            <consortium name="WormBaseParasite"/>
        </authorList>
    </citation>
    <scope>IDENTIFICATION</scope>
</reference>
<accession>A0AC34G339</accession>
<dbReference type="WBParaSite" id="ES5_v2.g24145.t1">
    <property type="protein sequence ID" value="ES5_v2.g24145.t1"/>
    <property type="gene ID" value="ES5_v2.g24145"/>
</dbReference>